<dbReference type="InterPro" id="IPR011010">
    <property type="entry name" value="DNA_brk_join_enz"/>
</dbReference>
<feature type="domain" description="Tyr recombinase" evidence="2">
    <location>
        <begin position="78"/>
        <end position="242"/>
    </location>
</feature>
<evidence type="ECO:0000313" key="4">
    <source>
        <dbReference type="Proteomes" id="UP000240509"/>
    </source>
</evidence>
<dbReference type="InterPro" id="IPR002104">
    <property type="entry name" value="Integrase_catalytic"/>
</dbReference>
<organism evidence="3 4">
    <name type="scientific">Alkalicoccus saliphilus</name>
    <dbReference type="NCBI Taxonomy" id="200989"/>
    <lineage>
        <taxon>Bacteria</taxon>
        <taxon>Bacillati</taxon>
        <taxon>Bacillota</taxon>
        <taxon>Bacilli</taxon>
        <taxon>Bacillales</taxon>
        <taxon>Bacillaceae</taxon>
        <taxon>Alkalicoccus</taxon>
    </lineage>
</organism>
<dbReference type="Pfam" id="PF00589">
    <property type="entry name" value="Phage_integrase"/>
    <property type="match status" value="1"/>
</dbReference>
<dbReference type="SUPFAM" id="SSF56349">
    <property type="entry name" value="DNA breaking-rejoining enzymes"/>
    <property type="match status" value="1"/>
</dbReference>
<dbReference type="PANTHER" id="PTHR30349:SF82">
    <property type="entry name" value="INTEGRASE_RECOMBINASE YOEC-RELATED"/>
    <property type="match status" value="1"/>
</dbReference>
<evidence type="ECO:0000313" key="3">
    <source>
        <dbReference type="EMBL" id="PTL39551.1"/>
    </source>
</evidence>
<dbReference type="PROSITE" id="PS51898">
    <property type="entry name" value="TYR_RECOMBINASE"/>
    <property type="match status" value="1"/>
</dbReference>
<keyword evidence="4" id="KW-1185">Reference proteome</keyword>
<name>A0A2T4U822_9BACI</name>
<dbReference type="InterPro" id="IPR050090">
    <property type="entry name" value="Tyrosine_recombinase_XerCD"/>
</dbReference>
<dbReference type="Gene3D" id="1.10.443.10">
    <property type="entry name" value="Intergrase catalytic core"/>
    <property type="match status" value="1"/>
</dbReference>
<dbReference type="GO" id="GO:0015074">
    <property type="term" value="P:DNA integration"/>
    <property type="evidence" value="ECO:0007669"/>
    <property type="project" value="InterPro"/>
</dbReference>
<dbReference type="AlphaFoldDB" id="A0A2T4U822"/>
<sequence length="246" mass="27994">MSILYYYGRSLMIKNRKAEKGIFLSEEEYSRLENKLGKEEVEARIARLSHLKKTGGRPEKLKSDFQALLAMGARPIDPLKSTAQIESMKRMLTAPRDLFLFDFGINTGLALGEMLQLTAGDVRGKKELFTKKNGTRVPLNKSLRNKIFTYTASMENEEYLFSSSKTKKPLQRDRANKILKSAAEQAGLQKVGAHTLRKTFGYHFYKRYGDASFLQELFNHSSHSVTLKYIGVLEEETASAMEEFSL</sequence>
<reference evidence="3 4" key="1">
    <citation type="submission" date="2018-03" db="EMBL/GenBank/DDBJ databases">
        <title>Alkalicoccus saliphilus sp. nov., isolated from a mineral pool.</title>
        <authorList>
            <person name="Zhao B."/>
        </authorList>
    </citation>
    <scope>NUCLEOTIDE SEQUENCE [LARGE SCALE GENOMIC DNA]</scope>
    <source>
        <strain evidence="3 4">6AG</strain>
    </source>
</reference>
<dbReference type="GO" id="GO:0006310">
    <property type="term" value="P:DNA recombination"/>
    <property type="evidence" value="ECO:0007669"/>
    <property type="project" value="UniProtKB-KW"/>
</dbReference>
<protein>
    <submittedName>
        <fullName evidence="3">Site-specific integrase</fullName>
    </submittedName>
</protein>
<evidence type="ECO:0000259" key="2">
    <source>
        <dbReference type="PROSITE" id="PS51898"/>
    </source>
</evidence>
<dbReference type="Proteomes" id="UP000240509">
    <property type="component" value="Unassembled WGS sequence"/>
</dbReference>
<dbReference type="EMBL" id="PZJJ01000006">
    <property type="protein sequence ID" value="PTL39551.1"/>
    <property type="molecule type" value="Genomic_DNA"/>
</dbReference>
<comment type="caution">
    <text evidence="3">The sequence shown here is derived from an EMBL/GenBank/DDBJ whole genome shotgun (WGS) entry which is preliminary data.</text>
</comment>
<dbReference type="GO" id="GO:0003677">
    <property type="term" value="F:DNA binding"/>
    <property type="evidence" value="ECO:0007669"/>
    <property type="project" value="InterPro"/>
</dbReference>
<accession>A0A2T4U822</accession>
<keyword evidence="1" id="KW-0233">DNA recombination</keyword>
<dbReference type="PANTHER" id="PTHR30349">
    <property type="entry name" value="PHAGE INTEGRASE-RELATED"/>
    <property type="match status" value="1"/>
</dbReference>
<gene>
    <name evidence="3" type="ORF">C6Y45_05785</name>
</gene>
<evidence type="ECO:0000256" key="1">
    <source>
        <dbReference type="ARBA" id="ARBA00023172"/>
    </source>
</evidence>
<dbReference type="InterPro" id="IPR013762">
    <property type="entry name" value="Integrase-like_cat_sf"/>
</dbReference>
<proteinExistence type="predicted"/>